<protein>
    <recommendedName>
        <fullName evidence="2 4">peptidylprolyl isomerase</fullName>
        <ecNumber evidence="2 4">5.2.1.8</ecNumber>
    </recommendedName>
</protein>
<evidence type="ECO:0000313" key="8">
    <source>
        <dbReference type="EMBL" id="RSE25700.1"/>
    </source>
</evidence>
<dbReference type="InterPro" id="IPR036944">
    <property type="entry name" value="PPIase_FKBP_N_sf"/>
</dbReference>
<dbReference type="InterPro" id="IPR000774">
    <property type="entry name" value="PPIase_FKBP_N"/>
</dbReference>
<evidence type="ECO:0000256" key="5">
    <source>
        <dbReference type="SAM" id="Coils"/>
    </source>
</evidence>
<keyword evidence="4" id="KW-0413">Isomerase</keyword>
<dbReference type="EMBL" id="RHXB01000007">
    <property type="protein sequence ID" value="RSE25700.1"/>
    <property type="molecule type" value="Genomic_DNA"/>
</dbReference>
<dbReference type="Proteomes" id="UP000275331">
    <property type="component" value="Unassembled WGS sequence"/>
</dbReference>
<proteinExistence type="predicted"/>
<evidence type="ECO:0000259" key="7">
    <source>
        <dbReference type="PROSITE" id="PS50059"/>
    </source>
</evidence>
<dbReference type="AlphaFoldDB" id="A0A3R9F089"/>
<dbReference type="SUPFAM" id="SSF54534">
    <property type="entry name" value="FKBP-like"/>
    <property type="match status" value="1"/>
</dbReference>
<feature type="domain" description="PPIase FKBP-type" evidence="7">
    <location>
        <begin position="510"/>
        <end position="596"/>
    </location>
</feature>
<dbReference type="Gene3D" id="1.10.287.460">
    <property type="entry name" value="Peptidyl-prolyl cis-trans isomerase, FKBP-type, N-terminal domain"/>
    <property type="match status" value="1"/>
</dbReference>
<sequence length="604" mass="66024">MTPSGKAKKPYRKNVSHPVNPPSQKAPQADAASQVAWTQEKAALLKAAAENRNQIEQLQAQLNAANNRAVSGVDQEALKQTEAWKTQLAEMKKNQSAQAAQLAQTQQQLMLSEKVAQGLKDQLAMLSVAKGDNTQQISQLQIARQESQKRAAEDQKQIAGLTSDQAAKAKVLADLQQQLALSQKQFQEAKAQIVTLSGAQDQKVQQMQKALQESQKHMADDQKQIAGLVSDQAAKAKALADLQQQLALSQKQSQEAKAQIATLSDAQDQKVQQMQKALQESQKQAADDQKQIAGLTSEQALSKKAATETQKVLTESQSKIKALEKQLVDSALAQSVKDKSLQEAQQKLADNQKQSEALTAKWQEASKQLEAQTKQLADLQKAQPEVAKTGKPQTKNEIRDYALGAFWAQEIIGMMKNKEGDGYRIAKQQVLNGMTDELNNQLKLSKEDLVSVLKELDQSSQAKEKSLATEAMSQGNEYLTQFSKKAGVKRASLGYYYLIADKGVGKIASSDTVAVTMRESLTNGKVISDMTKKGTVLALPLSQFPPLFKSAISQVNNRGELRIVVPPELAYGEKGSLPEIPPNSTMIYDIKIIDVTHNPPKKKA</sequence>
<accession>A0A3R9F089</accession>
<dbReference type="RefSeq" id="WP_125317945.1">
    <property type="nucleotide sequence ID" value="NZ_RHXA01000008.1"/>
</dbReference>
<dbReference type="PROSITE" id="PS50059">
    <property type="entry name" value="FKBP_PPIASE"/>
    <property type="match status" value="1"/>
</dbReference>
<dbReference type="EC" id="5.2.1.8" evidence="2 4"/>
<dbReference type="GO" id="GO:0006457">
    <property type="term" value="P:protein folding"/>
    <property type="evidence" value="ECO:0007669"/>
    <property type="project" value="InterPro"/>
</dbReference>
<evidence type="ECO:0000256" key="3">
    <source>
        <dbReference type="ARBA" id="ARBA00023110"/>
    </source>
</evidence>
<evidence type="ECO:0000256" key="6">
    <source>
        <dbReference type="SAM" id="MobiDB-lite"/>
    </source>
</evidence>
<gene>
    <name evidence="8" type="ORF">EGT71_12290</name>
</gene>
<keyword evidence="5" id="KW-0175">Coiled coil</keyword>
<dbReference type="GO" id="GO:0003755">
    <property type="term" value="F:peptidyl-prolyl cis-trans isomerase activity"/>
    <property type="evidence" value="ECO:0007669"/>
    <property type="project" value="UniProtKB-KW"/>
</dbReference>
<name>A0A3R9F089_9ENTR</name>
<feature type="compositionally biased region" description="Basic residues" evidence="6">
    <location>
        <begin position="1"/>
        <end position="15"/>
    </location>
</feature>
<dbReference type="InterPro" id="IPR046357">
    <property type="entry name" value="PPIase_dom_sf"/>
</dbReference>
<evidence type="ECO:0000256" key="1">
    <source>
        <dbReference type="ARBA" id="ARBA00000971"/>
    </source>
</evidence>
<evidence type="ECO:0000256" key="4">
    <source>
        <dbReference type="PROSITE-ProRule" id="PRU00277"/>
    </source>
</evidence>
<comment type="caution">
    <text evidence="8">The sequence shown here is derived from an EMBL/GenBank/DDBJ whole genome shotgun (WGS) entry which is preliminary data.</text>
</comment>
<reference evidence="8 9" key="1">
    <citation type="submission" date="2018-10" db="EMBL/GenBank/DDBJ databases">
        <title>Transmission dynamics of multidrug resistant bacteria on intensive care unit surfaces.</title>
        <authorList>
            <person name="D'Souza A.W."/>
            <person name="Potter R.F."/>
            <person name="Wallace M."/>
            <person name="Shupe A."/>
            <person name="Patel S."/>
            <person name="Sun S."/>
            <person name="Gul D."/>
            <person name="Kwon J.H."/>
            <person name="Andleeb S."/>
            <person name="Burnham C.-A.D."/>
            <person name="Dantas G."/>
        </authorList>
    </citation>
    <scope>NUCLEOTIDE SEQUENCE [LARGE SCALE GENOMIC DNA]</scope>
    <source>
        <strain evidence="8 9">AS_373</strain>
    </source>
</reference>
<comment type="catalytic activity">
    <reaction evidence="1 4">
        <text>[protein]-peptidylproline (omega=180) = [protein]-peptidylproline (omega=0)</text>
        <dbReference type="Rhea" id="RHEA:16237"/>
        <dbReference type="Rhea" id="RHEA-COMP:10747"/>
        <dbReference type="Rhea" id="RHEA-COMP:10748"/>
        <dbReference type="ChEBI" id="CHEBI:83833"/>
        <dbReference type="ChEBI" id="CHEBI:83834"/>
        <dbReference type="EC" id="5.2.1.8"/>
    </reaction>
</comment>
<evidence type="ECO:0000256" key="2">
    <source>
        <dbReference type="ARBA" id="ARBA00013194"/>
    </source>
</evidence>
<keyword evidence="3 4" id="KW-0697">Rotamase</keyword>
<dbReference type="InterPro" id="IPR001179">
    <property type="entry name" value="PPIase_FKBP_dom"/>
</dbReference>
<dbReference type="Gene3D" id="3.10.50.40">
    <property type="match status" value="1"/>
</dbReference>
<dbReference type="Pfam" id="PF01346">
    <property type="entry name" value="FKBP_N"/>
    <property type="match status" value="1"/>
</dbReference>
<dbReference type="OrthoDB" id="6623070at2"/>
<dbReference type="Pfam" id="PF00254">
    <property type="entry name" value="FKBP_C"/>
    <property type="match status" value="1"/>
</dbReference>
<feature type="coiled-coil region" evidence="5">
    <location>
        <begin position="41"/>
        <end position="382"/>
    </location>
</feature>
<feature type="region of interest" description="Disordered" evidence="6">
    <location>
        <begin position="1"/>
        <end position="34"/>
    </location>
</feature>
<evidence type="ECO:0000313" key="9">
    <source>
        <dbReference type="Proteomes" id="UP000275331"/>
    </source>
</evidence>
<organism evidence="8 9">
    <name type="scientific">Atlantibacter subterraneus</name>
    <dbReference type="NCBI Taxonomy" id="255519"/>
    <lineage>
        <taxon>Bacteria</taxon>
        <taxon>Pseudomonadati</taxon>
        <taxon>Pseudomonadota</taxon>
        <taxon>Gammaproteobacteria</taxon>
        <taxon>Enterobacterales</taxon>
        <taxon>Enterobacteriaceae</taxon>
        <taxon>Atlantibacter</taxon>
    </lineage>
</organism>